<keyword evidence="5" id="KW-0325">Glycoprotein</keyword>
<dbReference type="InterPro" id="IPR009003">
    <property type="entry name" value="Peptidase_S1_PA"/>
</dbReference>
<dbReference type="InterPro" id="IPR033116">
    <property type="entry name" value="TRYPSIN_SER"/>
</dbReference>
<dbReference type="FunFam" id="2.40.10.10:FF:000028">
    <property type="entry name" value="Serine protease easter"/>
    <property type="match status" value="1"/>
</dbReference>
<evidence type="ECO:0000256" key="3">
    <source>
        <dbReference type="ARBA" id="ARBA00023145"/>
    </source>
</evidence>
<feature type="domain" description="Peptidase S1" evidence="7">
    <location>
        <begin position="77"/>
        <end position="337"/>
    </location>
</feature>
<dbReference type="InterPro" id="IPR001314">
    <property type="entry name" value="Peptidase_S1A"/>
</dbReference>
<keyword evidence="8" id="KW-0645">Protease</keyword>
<proteinExistence type="inferred from homology"/>
<evidence type="ECO:0000313" key="8">
    <source>
        <dbReference type="EMBL" id="KNC27963.1"/>
    </source>
</evidence>
<name>A0A0L0C6E5_LUCCU</name>
<evidence type="ECO:0000256" key="4">
    <source>
        <dbReference type="ARBA" id="ARBA00023157"/>
    </source>
</evidence>
<dbReference type="InterPro" id="IPR001254">
    <property type="entry name" value="Trypsin_dom"/>
</dbReference>
<keyword evidence="9" id="KW-1185">Reference proteome</keyword>
<dbReference type="PROSITE" id="PS00135">
    <property type="entry name" value="TRYPSIN_SER"/>
    <property type="match status" value="1"/>
</dbReference>
<gene>
    <name evidence="8" type="ORF">FF38_06177</name>
</gene>
<evidence type="ECO:0000256" key="6">
    <source>
        <dbReference type="ARBA" id="ARBA00024195"/>
    </source>
</evidence>
<keyword evidence="2" id="KW-0106">Calcium</keyword>
<dbReference type="AlphaFoldDB" id="A0A0L0C6E5"/>
<comment type="caution">
    <text evidence="8">The sequence shown here is derived from an EMBL/GenBank/DDBJ whole genome shotgun (WGS) entry which is preliminary data.</text>
</comment>
<dbReference type="InterPro" id="IPR043504">
    <property type="entry name" value="Peptidase_S1_PA_chymotrypsin"/>
</dbReference>
<sequence length="338" mass="38150">TVPYSSSQNTTTCTCWKGLTCKDSVKCSKQSQIEIQIDQNNFSVCCPYNYEIQYNTTISVQKSDNIYLLPNTQECGVIAENYENDIKVEFPWAALIEYTNGNNKTSHHCGATLINNRYVLTAAQCVVVDADWSISNIRLGEWDLSTNPDCIKTLTGKTKCADPYLNVGIEEIIIHSNYSAAKYRNDIALIRLDRYIKFTDYISPVCLPVQTKMRVRIFKNIIMQVVGWDNSKTNDEVNIQQVANLPGWSFSRCRRTYAAKRIYLRMKQMCAGGEKGVGICDGDSGGSLVVKDRLDNRNVYVLSGVTSFIHKPCGLDGWPGLFTKVGPYMDWILENIRS</sequence>
<evidence type="ECO:0000256" key="5">
    <source>
        <dbReference type="ARBA" id="ARBA00023180"/>
    </source>
</evidence>
<evidence type="ECO:0000256" key="2">
    <source>
        <dbReference type="ARBA" id="ARBA00022837"/>
    </source>
</evidence>
<reference evidence="8 9" key="1">
    <citation type="journal article" date="2015" name="Nat. Commun.">
        <title>Lucilia cuprina genome unlocks parasitic fly biology to underpin future interventions.</title>
        <authorList>
            <person name="Anstead C.A."/>
            <person name="Korhonen P.K."/>
            <person name="Young N.D."/>
            <person name="Hall R.S."/>
            <person name="Jex A.R."/>
            <person name="Murali S.C."/>
            <person name="Hughes D.S."/>
            <person name="Lee S.F."/>
            <person name="Perry T."/>
            <person name="Stroehlein A.J."/>
            <person name="Ansell B.R."/>
            <person name="Breugelmans B."/>
            <person name="Hofmann A."/>
            <person name="Qu J."/>
            <person name="Dugan S."/>
            <person name="Lee S.L."/>
            <person name="Chao H."/>
            <person name="Dinh H."/>
            <person name="Han Y."/>
            <person name="Doddapaneni H.V."/>
            <person name="Worley K.C."/>
            <person name="Muzny D.M."/>
            <person name="Ioannidis P."/>
            <person name="Waterhouse R.M."/>
            <person name="Zdobnov E.M."/>
            <person name="James P.J."/>
            <person name="Bagnall N.H."/>
            <person name="Kotze A.C."/>
            <person name="Gibbs R.A."/>
            <person name="Richards S."/>
            <person name="Batterham P."/>
            <person name="Gasser R.B."/>
        </authorList>
    </citation>
    <scope>NUCLEOTIDE SEQUENCE [LARGE SCALE GENOMIC DNA]</scope>
    <source>
        <strain evidence="8 9">LS</strain>
        <tissue evidence="8">Full body</tissue>
    </source>
</reference>
<keyword evidence="8" id="KW-0378">Hydrolase</keyword>
<dbReference type="PANTHER" id="PTHR24256">
    <property type="entry name" value="TRYPTASE-RELATED"/>
    <property type="match status" value="1"/>
</dbReference>
<dbReference type="InterPro" id="IPR051487">
    <property type="entry name" value="Ser/Thr_Proteases_Immune/Dev"/>
</dbReference>
<evidence type="ECO:0000313" key="9">
    <source>
        <dbReference type="Proteomes" id="UP000037069"/>
    </source>
</evidence>
<dbReference type="OrthoDB" id="10012881at2759"/>
<protein>
    <submittedName>
        <fullName evidence="8">Serine protease easter</fullName>
    </submittedName>
</protein>
<keyword evidence="1" id="KW-0732">Signal</keyword>
<comment type="similarity">
    <text evidence="6">Belongs to the peptidase S1 family. CLIP subfamily.</text>
</comment>
<evidence type="ECO:0000256" key="1">
    <source>
        <dbReference type="ARBA" id="ARBA00022729"/>
    </source>
</evidence>
<evidence type="ECO:0000259" key="7">
    <source>
        <dbReference type="PROSITE" id="PS50240"/>
    </source>
</evidence>
<organism evidence="8 9">
    <name type="scientific">Lucilia cuprina</name>
    <name type="common">Green bottle fly</name>
    <name type="synonym">Australian sheep blowfly</name>
    <dbReference type="NCBI Taxonomy" id="7375"/>
    <lineage>
        <taxon>Eukaryota</taxon>
        <taxon>Metazoa</taxon>
        <taxon>Ecdysozoa</taxon>
        <taxon>Arthropoda</taxon>
        <taxon>Hexapoda</taxon>
        <taxon>Insecta</taxon>
        <taxon>Pterygota</taxon>
        <taxon>Neoptera</taxon>
        <taxon>Endopterygota</taxon>
        <taxon>Diptera</taxon>
        <taxon>Brachycera</taxon>
        <taxon>Muscomorpha</taxon>
        <taxon>Oestroidea</taxon>
        <taxon>Calliphoridae</taxon>
        <taxon>Luciliinae</taxon>
        <taxon>Lucilia</taxon>
    </lineage>
</organism>
<dbReference type="GO" id="GO:0004252">
    <property type="term" value="F:serine-type endopeptidase activity"/>
    <property type="evidence" value="ECO:0007669"/>
    <property type="project" value="InterPro"/>
</dbReference>
<dbReference type="CDD" id="cd00190">
    <property type="entry name" value="Tryp_SPc"/>
    <property type="match status" value="1"/>
</dbReference>
<accession>A0A0L0C6E5</accession>
<keyword evidence="4" id="KW-1015">Disulfide bond</keyword>
<dbReference type="SMART" id="SM00020">
    <property type="entry name" value="Tryp_SPc"/>
    <property type="match status" value="1"/>
</dbReference>
<dbReference type="Gene3D" id="2.40.10.10">
    <property type="entry name" value="Trypsin-like serine proteases"/>
    <property type="match status" value="2"/>
</dbReference>
<dbReference type="EMBL" id="JRES01000835">
    <property type="protein sequence ID" value="KNC27963.1"/>
    <property type="molecule type" value="Genomic_DNA"/>
</dbReference>
<dbReference type="Pfam" id="PF00089">
    <property type="entry name" value="Trypsin"/>
    <property type="match status" value="1"/>
</dbReference>
<dbReference type="Proteomes" id="UP000037069">
    <property type="component" value="Unassembled WGS sequence"/>
</dbReference>
<dbReference type="SUPFAM" id="SSF50494">
    <property type="entry name" value="Trypsin-like serine proteases"/>
    <property type="match status" value="1"/>
</dbReference>
<feature type="non-terminal residue" evidence="8">
    <location>
        <position position="1"/>
    </location>
</feature>
<dbReference type="PROSITE" id="PS50240">
    <property type="entry name" value="TRYPSIN_DOM"/>
    <property type="match status" value="1"/>
</dbReference>
<keyword evidence="3" id="KW-0865">Zymogen</keyword>
<dbReference type="STRING" id="7375.A0A0L0C6E5"/>
<dbReference type="OMA" id="DEEQICA"/>
<dbReference type="GO" id="GO:0006508">
    <property type="term" value="P:proteolysis"/>
    <property type="evidence" value="ECO:0007669"/>
    <property type="project" value="UniProtKB-KW"/>
</dbReference>
<dbReference type="PRINTS" id="PR00722">
    <property type="entry name" value="CHYMOTRYPSIN"/>
</dbReference>